<comment type="caution">
    <text evidence="2">The sequence shown here is derived from an EMBL/GenBank/DDBJ whole genome shotgun (WGS) entry which is preliminary data.</text>
</comment>
<dbReference type="EMBL" id="JACSPO010000007">
    <property type="protein sequence ID" value="MBD8063106.1"/>
    <property type="molecule type" value="Genomic_DNA"/>
</dbReference>
<keyword evidence="3" id="KW-1185">Reference proteome</keyword>
<dbReference type="Proteomes" id="UP000661894">
    <property type="component" value="Unassembled WGS sequence"/>
</dbReference>
<gene>
    <name evidence="2" type="ORF">H9624_12340</name>
</gene>
<reference evidence="2 3" key="1">
    <citation type="submission" date="2020-08" db="EMBL/GenBank/DDBJ databases">
        <title>A Genomic Blueprint of the Chicken Gut Microbiome.</title>
        <authorList>
            <person name="Gilroy R."/>
            <person name="Ravi A."/>
            <person name="Getino M."/>
            <person name="Pursley I."/>
            <person name="Horton D.L."/>
            <person name="Alikhan N.-F."/>
            <person name="Baker D."/>
            <person name="Gharbi K."/>
            <person name="Hall N."/>
            <person name="Watson M."/>
            <person name="Adriaenssens E.M."/>
            <person name="Foster-Nyarko E."/>
            <person name="Jarju S."/>
            <person name="Secka A."/>
            <person name="Antonio M."/>
            <person name="Oren A."/>
            <person name="Chaudhuri R."/>
            <person name="La Ragione R.M."/>
            <person name="Hildebrand F."/>
            <person name="Pallen M.J."/>
        </authorList>
    </citation>
    <scope>NUCLEOTIDE SEQUENCE [LARGE SCALE GENOMIC DNA]</scope>
    <source>
        <strain evidence="2 3">Sa1BUA1</strain>
    </source>
</reference>
<dbReference type="InterPro" id="IPR050834">
    <property type="entry name" value="Glycosyltransf_2"/>
</dbReference>
<dbReference type="InterPro" id="IPR001173">
    <property type="entry name" value="Glyco_trans_2-like"/>
</dbReference>
<accession>A0ABR8Z593</accession>
<dbReference type="Pfam" id="PF00535">
    <property type="entry name" value="Glycos_transf_2"/>
    <property type="match status" value="1"/>
</dbReference>
<dbReference type="InterPro" id="IPR029044">
    <property type="entry name" value="Nucleotide-diphossugar_trans"/>
</dbReference>
<sequence length="628" mass="66884">MAWSDISPLVATSVVRDVRSGRSEAWVNTALRTRSEALRDVLAADVVPGTSATALMDALVEGGTVLVRPEAAAAAAALATVWAASADGLAGTVAGYRLLRQVVQEHGHLRLLPVQRQVYAQVAFLLGEDAVVDEALRDFHDLPHAVAQALRTDLLNPQRTPGADVARWHAGLSEPFTTAGLAPVSAVPGEATAFDGLRAAAPAQTDGPLVSVIMPCYQPDAGLLTSVGSILAQSHANLEVLLVDDASGPDHAELFDRCAALDSRVRVIRQDRNGGTYLARNAALREARGELVTVQDADDWSHPSRLADQARLLAERPNAGGSRSDAMRATDDLLHQWVGYSPRRRNASSLMFRRSALERTGPFDAVRKGADSEFHERLGRLVGPVADTRTPLAVTRLRSGTLSRSDFSYRWTTPDRQLYRASYRSWHRSLNRDSTPLPPAVGDVTQRPFPAPTTFLRGLGAGPRADVDVLVVLDGSDPAAAAAGTVLATALARPDLRLGVLHLEDATRGRLHQTDPVDPLLRAARAGTVAMVSASDEVAAPLTVVLSSGVLELPPDPAPRVRTDELVVVARPPSLVSGVADLSTARAGAVALLGRAPRWCAADDAARDAWEQDGWTLPLLAELLPQVR</sequence>
<proteinExistence type="predicted"/>
<dbReference type="SUPFAM" id="SSF53448">
    <property type="entry name" value="Nucleotide-diphospho-sugar transferases"/>
    <property type="match status" value="1"/>
</dbReference>
<evidence type="ECO:0000259" key="1">
    <source>
        <dbReference type="Pfam" id="PF00535"/>
    </source>
</evidence>
<dbReference type="CDD" id="cd00761">
    <property type="entry name" value="Glyco_tranf_GTA_type"/>
    <property type="match status" value="1"/>
</dbReference>
<dbReference type="Gene3D" id="3.90.550.10">
    <property type="entry name" value="Spore Coat Polysaccharide Biosynthesis Protein SpsA, Chain A"/>
    <property type="match status" value="1"/>
</dbReference>
<dbReference type="RefSeq" id="WP_251840205.1">
    <property type="nucleotide sequence ID" value="NZ_JACSPO010000007.1"/>
</dbReference>
<evidence type="ECO:0000313" key="3">
    <source>
        <dbReference type="Proteomes" id="UP000661894"/>
    </source>
</evidence>
<protein>
    <submittedName>
        <fullName evidence="2">Glycosyltransferase family 2 protein</fullName>
    </submittedName>
</protein>
<name>A0ABR8Z593_9MICO</name>
<feature type="domain" description="Glycosyltransferase 2-like" evidence="1">
    <location>
        <begin position="211"/>
        <end position="335"/>
    </location>
</feature>
<organism evidence="2 3">
    <name type="scientific">Oceanitalea stevensii</name>
    <dbReference type="NCBI Taxonomy" id="2763072"/>
    <lineage>
        <taxon>Bacteria</taxon>
        <taxon>Bacillati</taxon>
        <taxon>Actinomycetota</taxon>
        <taxon>Actinomycetes</taxon>
        <taxon>Micrococcales</taxon>
        <taxon>Bogoriellaceae</taxon>
        <taxon>Georgenia</taxon>
    </lineage>
</organism>
<dbReference type="PANTHER" id="PTHR43685">
    <property type="entry name" value="GLYCOSYLTRANSFERASE"/>
    <property type="match status" value="1"/>
</dbReference>
<evidence type="ECO:0000313" key="2">
    <source>
        <dbReference type="EMBL" id="MBD8063106.1"/>
    </source>
</evidence>
<dbReference type="PANTHER" id="PTHR43685:SF11">
    <property type="entry name" value="GLYCOSYLTRANSFERASE TAGX-RELATED"/>
    <property type="match status" value="1"/>
</dbReference>